<reference evidence="1 2" key="1">
    <citation type="submission" date="2020-08" db="EMBL/GenBank/DDBJ databases">
        <title>Exploring microbial biodiversity for novel pathways involved in the catabolism of aromatic compounds derived from lignin.</title>
        <authorList>
            <person name="Elkins J."/>
        </authorList>
    </citation>
    <scope>NUCLEOTIDE SEQUENCE [LARGE SCALE GENOMIC DNA]</scope>
    <source>
        <strain evidence="1 2">B1D3A</strain>
    </source>
</reference>
<gene>
    <name evidence="1" type="ORF">HNP60_001558</name>
</gene>
<proteinExistence type="predicted"/>
<comment type="caution">
    <text evidence="1">The sequence shown here is derived from an EMBL/GenBank/DDBJ whole genome shotgun (WGS) entry which is preliminary data.</text>
</comment>
<dbReference type="Pfam" id="PF19799">
    <property type="entry name" value="DUF6282"/>
    <property type="match status" value="1"/>
</dbReference>
<keyword evidence="2" id="KW-1185">Reference proteome</keyword>
<evidence type="ECO:0008006" key="3">
    <source>
        <dbReference type="Google" id="ProtNLM"/>
    </source>
</evidence>
<accession>A0ABR6NHA9</accession>
<dbReference type="InterPro" id="IPR046249">
    <property type="entry name" value="DUF6282"/>
</dbReference>
<organism evidence="1 2">
    <name type="scientific">Sphingobium lignivorans</name>
    <dbReference type="NCBI Taxonomy" id="2735886"/>
    <lineage>
        <taxon>Bacteria</taxon>
        <taxon>Pseudomonadati</taxon>
        <taxon>Pseudomonadota</taxon>
        <taxon>Alphaproteobacteria</taxon>
        <taxon>Sphingomonadales</taxon>
        <taxon>Sphingomonadaceae</taxon>
        <taxon>Sphingobium</taxon>
    </lineage>
</organism>
<dbReference type="InterPro" id="IPR032466">
    <property type="entry name" value="Metal_Hydrolase"/>
</dbReference>
<dbReference type="Proteomes" id="UP001138540">
    <property type="component" value="Unassembled WGS sequence"/>
</dbReference>
<evidence type="ECO:0000313" key="2">
    <source>
        <dbReference type="Proteomes" id="UP001138540"/>
    </source>
</evidence>
<sequence>MATANSDQAQVAPQSTLDERVDALLVGAIDMHCHSGPSVMPRMIDHIEALQEASDARMRALLFKDHFYSATPITALLSSHYAHLDVTMLSGVPLNDTSGGLNPYAVDHGLKLGAKLVWMPTFSAANHIRQNRHGELLPTSVRMRRPKMLTVVDEDGRLKDEVKEILDQIAEFDAVLSAGHLHISEIWPLFEEAQKRGVKRRLVQHPTYTIGATYDDIAELTRTGAFIEHSLCMFIPGSRFQYYPHEELRDVINAGGTEQTILGSDLGQVNNPTPVTGFRSVIRLCIDLGFDDDAIRRLVGGNAARLIGLPDEKAPAAFE</sequence>
<dbReference type="EMBL" id="JACHKA010000001">
    <property type="protein sequence ID" value="MBB5985584.1"/>
    <property type="molecule type" value="Genomic_DNA"/>
</dbReference>
<dbReference type="Gene3D" id="3.20.20.140">
    <property type="entry name" value="Metal-dependent hydrolases"/>
    <property type="match status" value="1"/>
</dbReference>
<protein>
    <recommendedName>
        <fullName evidence="3">Amidohydrolase-related domain-containing protein</fullName>
    </recommendedName>
</protein>
<dbReference type="RefSeq" id="WP_184152150.1">
    <property type="nucleotide sequence ID" value="NZ_JACHKA010000001.1"/>
</dbReference>
<dbReference type="SUPFAM" id="SSF51556">
    <property type="entry name" value="Metallo-dependent hydrolases"/>
    <property type="match status" value="1"/>
</dbReference>
<evidence type="ECO:0000313" key="1">
    <source>
        <dbReference type="EMBL" id="MBB5985584.1"/>
    </source>
</evidence>
<name>A0ABR6NHA9_9SPHN</name>